<dbReference type="KEGG" id="spii:G7077_04125"/>
<dbReference type="RefSeq" id="WP_166410603.1">
    <property type="nucleotide sequence ID" value="NZ_CP049869.1"/>
</dbReference>
<reference evidence="2 3" key="1">
    <citation type="submission" date="2020-03" db="EMBL/GenBank/DDBJ databases">
        <title>Sphingomonas sp. nov., isolated from fish.</title>
        <authorList>
            <person name="Hyun D.-W."/>
            <person name="Bae J.-W."/>
        </authorList>
    </citation>
    <scope>NUCLEOTIDE SEQUENCE [LARGE SCALE GENOMIC DNA]</scope>
    <source>
        <strain evidence="2 3">HDW15B</strain>
    </source>
</reference>
<organism evidence="2 3">
    <name type="scientific">Sphingomonas piscis</name>
    <dbReference type="NCBI Taxonomy" id="2714943"/>
    <lineage>
        <taxon>Bacteria</taxon>
        <taxon>Pseudomonadati</taxon>
        <taxon>Pseudomonadota</taxon>
        <taxon>Alphaproteobacteria</taxon>
        <taxon>Sphingomonadales</taxon>
        <taxon>Sphingomonadaceae</taxon>
        <taxon>Sphingomonas</taxon>
    </lineage>
</organism>
<dbReference type="AlphaFoldDB" id="A0A6G7YN86"/>
<proteinExistence type="predicted"/>
<evidence type="ECO:0000313" key="2">
    <source>
        <dbReference type="EMBL" id="QIK78210.1"/>
    </source>
</evidence>
<feature type="region of interest" description="Disordered" evidence="1">
    <location>
        <begin position="70"/>
        <end position="92"/>
    </location>
</feature>
<dbReference type="EMBL" id="CP049869">
    <property type="protein sequence ID" value="QIK78210.1"/>
    <property type="molecule type" value="Genomic_DNA"/>
</dbReference>
<evidence type="ECO:0000256" key="1">
    <source>
        <dbReference type="SAM" id="MobiDB-lite"/>
    </source>
</evidence>
<sequence>MARIAEARRLTNEVQALLGDGEDIASARDRWSRGEEVGTGPNKPSLLLKLFMLNRLLDRHFRKAQQRMMSNWEVDNEHDRGPPGEGRAAPPT</sequence>
<gene>
    <name evidence="2" type="ORF">G7077_04125</name>
</gene>
<dbReference type="Proteomes" id="UP000503222">
    <property type="component" value="Chromosome"/>
</dbReference>
<name>A0A6G7YN86_9SPHN</name>
<protein>
    <submittedName>
        <fullName evidence="2">Uncharacterized protein</fullName>
    </submittedName>
</protein>
<keyword evidence="3" id="KW-1185">Reference proteome</keyword>
<evidence type="ECO:0000313" key="3">
    <source>
        <dbReference type="Proteomes" id="UP000503222"/>
    </source>
</evidence>
<accession>A0A6G7YN86</accession>